<sequence>MSAMYPGMHRAAVKHHAPPSRPPPRATIDSEAVTSLPVNLTQEESVTAAAKDETSLIEAFENTLDISQWAVGAQCQAVWSEDGLVYLAKDWKPAARCRAVYSEDSLVYPAVVLWVKGRATAGKGSNWKSNVTSSINLDWRKRKRKRRGENQEERGSQRDYISSNAKTRTDDGNDTPTNHSFSFFPPSAPPPPRSGDPVSFIPPPPLWMFCSSADVDASSCMLMLWYMCGFHTGSSMAQQSESKD</sequence>
<evidence type="ECO:0000256" key="1">
    <source>
        <dbReference type="SAM" id="MobiDB-lite"/>
    </source>
</evidence>
<dbReference type="Pfam" id="PF20635">
    <property type="entry name" value="SMN_YG-box"/>
    <property type="match status" value="1"/>
</dbReference>
<evidence type="ECO:0000313" key="3">
    <source>
        <dbReference type="RefSeq" id="XP_029285492.1"/>
    </source>
</evidence>
<feature type="region of interest" description="Disordered" evidence="1">
    <location>
        <begin position="138"/>
        <end position="197"/>
    </location>
</feature>
<feature type="compositionally biased region" description="Pro residues" evidence="1">
    <location>
        <begin position="186"/>
        <end position="197"/>
    </location>
</feature>
<dbReference type="InParanoid" id="A0A6J2PK56"/>
<dbReference type="PANTHER" id="PTHR39267">
    <property type="entry name" value="SURVIVAL MOTOR NEURON-LIKE PROTEIN 1"/>
    <property type="match status" value="1"/>
</dbReference>
<protein>
    <submittedName>
        <fullName evidence="3">Survival of motor neuron protein-like</fullName>
    </submittedName>
</protein>
<reference evidence="3" key="1">
    <citation type="submission" date="2025-08" db="UniProtKB">
        <authorList>
            <consortium name="RefSeq"/>
        </authorList>
    </citation>
    <scope>IDENTIFICATION</scope>
</reference>
<keyword evidence="2" id="KW-1185">Reference proteome</keyword>
<dbReference type="OrthoDB" id="197400at2759"/>
<dbReference type="Proteomes" id="UP000504630">
    <property type="component" value="Chromosome 4"/>
</dbReference>
<proteinExistence type="predicted"/>
<feature type="compositionally biased region" description="Basic and acidic residues" evidence="1">
    <location>
        <begin position="148"/>
        <end position="157"/>
    </location>
</feature>
<name>A0A6J2PK56_COTGO</name>
<dbReference type="GeneID" id="115007000"/>
<evidence type="ECO:0000313" key="2">
    <source>
        <dbReference type="Proteomes" id="UP000504630"/>
    </source>
</evidence>
<accession>A0A6J2PK56</accession>
<dbReference type="PANTHER" id="PTHR39267:SF1">
    <property type="entry name" value="SURVIVAL MOTOR NEURON PROTEIN"/>
    <property type="match status" value="1"/>
</dbReference>
<organism evidence="2 3">
    <name type="scientific">Cottoperca gobio</name>
    <name type="common">Frogmouth</name>
    <name type="synonym">Aphritis gobio</name>
    <dbReference type="NCBI Taxonomy" id="56716"/>
    <lineage>
        <taxon>Eukaryota</taxon>
        <taxon>Metazoa</taxon>
        <taxon>Chordata</taxon>
        <taxon>Craniata</taxon>
        <taxon>Vertebrata</taxon>
        <taxon>Euteleostomi</taxon>
        <taxon>Actinopterygii</taxon>
        <taxon>Neopterygii</taxon>
        <taxon>Teleostei</taxon>
        <taxon>Neoteleostei</taxon>
        <taxon>Acanthomorphata</taxon>
        <taxon>Eupercaria</taxon>
        <taxon>Perciformes</taxon>
        <taxon>Notothenioidei</taxon>
        <taxon>Bovichtidae</taxon>
        <taxon>Cottoperca</taxon>
    </lineage>
</organism>
<dbReference type="RefSeq" id="XP_029285492.1">
    <property type="nucleotide sequence ID" value="XM_029429632.1"/>
</dbReference>
<dbReference type="InterPro" id="IPR040424">
    <property type="entry name" value="Smn1"/>
</dbReference>
<dbReference type="KEGG" id="cgob:115007000"/>
<gene>
    <name evidence="3" type="primary">LOC115007000</name>
</gene>
<dbReference type="AlphaFoldDB" id="A0A6J2PK56"/>